<reference evidence="7 8" key="1">
    <citation type="submission" date="2016-03" db="EMBL/GenBank/DDBJ databases">
        <authorList>
            <person name="Ploux O."/>
        </authorList>
    </citation>
    <scope>NUCLEOTIDE SEQUENCE [LARGE SCALE GENOMIC DNA]</scope>
    <source>
        <strain evidence="7 8">UAMH 11012</strain>
    </source>
</reference>
<dbReference type="EMBL" id="FJOG01000034">
    <property type="protein sequence ID" value="CZR65988.1"/>
    <property type="molecule type" value="Genomic_DNA"/>
</dbReference>
<dbReference type="AlphaFoldDB" id="A0A1L7XLU8"/>
<feature type="domain" description="SET" evidence="5">
    <location>
        <begin position="46"/>
        <end position="326"/>
    </location>
</feature>
<dbReference type="Proteomes" id="UP000184330">
    <property type="component" value="Unassembled WGS sequence"/>
</dbReference>
<accession>A0A1L7XLU8</accession>
<evidence type="ECO:0000256" key="3">
    <source>
        <dbReference type="ARBA" id="ARBA00022833"/>
    </source>
</evidence>
<evidence type="ECO:0000259" key="6">
    <source>
        <dbReference type="PROSITE" id="PS50865"/>
    </source>
</evidence>
<gene>
    <name evidence="7" type="ORF">PAC_15888</name>
</gene>
<sequence>MASPNPPGRELLMSQSSAQRATVTLESTVETDNEVEPIPARIHGAQNVELKDSAMYGGKGVFATKDIGEGGLVFSIQKPLLAIMGSHELKSVCDNCLAKVWLLKEPDLKLYSTPKFDMELKTCAGCKVVDYCSRDCQKAAWKHHHKHECRVFVAVQGSERVTFGEKAARGNSIVTNLDFRMMIRMLVLYQNNEISDAEWAELMHFANARASKVEQPDFKGITKAMAVLLEKYTGKVLKRSKLLKLINTIRRRASDVYVPLMKGVNRSCEPLIHTTLSEVGAFFDPFVCLIKNACEANAWVVFESNELRFRALRDIPAGTELTISWHRGCLADWDAHRSLLVESLDMDCNCVVFQNRGPGPAPELIERLKKYDDDRVAEVDDADIFGEVLDTIKETKSAGFGTANGMYGLYKHAISGYISRRKTTDAVKHLLELYYVVGPARVPRVYPHFRIDTLHNLLSTLTVTISDRQLLITYPRPQEFEPLPAEVMKLVGEVGAGLHCKLVADTAKYLGEDSMAATFENATLRDYLTNGQFGWAAACQDPSKREYAEVTCNGALHNQYLESMKKLLEWFGIEGVGEDEILA</sequence>
<keyword evidence="2 4" id="KW-0863">Zinc-finger</keyword>
<dbReference type="InterPro" id="IPR050869">
    <property type="entry name" value="H3K4_H4K5_MeTrfase"/>
</dbReference>
<evidence type="ECO:0000256" key="2">
    <source>
        <dbReference type="ARBA" id="ARBA00022771"/>
    </source>
</evidence>
<dbReference type="Pfam" id="PF00856">
    <property type="entry name" value="SET"/>
    <property type="match status" value="1"/>
</dbReference>
<dbReference type="GO" id="GO:0005634">
    <property type="term" value="C:nucleus"/>
    <property type="evidence" value="ECO:0007669"/>
    <property type="project" value="TreeGrafter"/>
</dbReference>
<evidence type="ECO:0000313" key="8">
    <source>
        <dbReference type="Proteomes" id="UP000184330"/>
    </source>
</evidence>
<name>A0A1L7XLU8_9HELO</name>
<dbReference type="InterPro" id="IPR001214">
    <property type="entry name" value="SET_dom"/>
</dbReference>
<organism evidence="7 8">
    <name type="scientific">Phialocephala subalpina</name>
    <dbReference type="NCBI Taxonomy" id="576137"/>
    <lineage>
        <taxon>Eukaryota</taxon>
        <taxon>Fungi</taxon>
        <taxon>Dikarya</taxon>
        <taxon>Ascomycota</taxon>
        <taxon>Pezizomycotina</taxon>
        <taxon>Leotiomycetes</taxon>
        <taxon>Helotiales</taxon>
        <taxon>Mollisiaceae</taxon>
        <taxon>Phialocephala</taxon>
        <taxon>Phialocephala fortinii species complex</taxon>
    </lineage>
</organism>
<dbReference type="Gene3D" id="2.170.270.10">
    <property type="entry name" value="SET domain"/>
    <property type="match status" value="1"/>
</dbReference>
<keyword evidence="1" id="KW-0479">Metal-binding</keyword>
<evidence type="ECO:0000313" key="7">
    <source>
        <dbReference type="EMBL" id="CZR65988.1"/>
    </source>
</evidence>
<proteinExistence type="predicted"/>
<dbReference type="PANTHER" id="PTHR12197:SF251">
    <property type="entry name" value="EG:BACR7C10.4 PROTEIN"/>
    <property type="match status" value="1"/>
</dbReference>
<dbReference type="PROSITE" id="PS50865">
    <property type="entry name" value="ZF_MYND_2"/>
    <property type="match status" value="1"/>
</dbReference>
<feature type="domain" description="MYND-type" evidence="6">
    <location>
        <begin position="93"/>
        <end position="149"/>
    </location>
</feature>
<dbReference type="Gene3D" id="1.10.220.160">
    <property type="match status" value="1"/>
</dbReference>
<dbReference type="PROSITE" id="PS50280">
    <property type="entry name" value="SET"/>
    <property type="match status" value="1"/>
</dbReference>
<dbReference type="GO" id="GO:0008270">
    <property type="term" value="F:zinc ion binding"/>
    <property type="evidence" value="ECO:0007669"/>
    <property type="project" value="UniProtKB-KW"/>
</dbReference>
<dbReference type="STRING" id="576137.A0A1L7XLU8"/>
<dbReference type="InterPro" id="IPR002893">
    <property type="entry name" value="Znf_MYND"/>
</dbReference>
<evidence type="ECO:0000256" key="1">
    <source>
        <dbReference type="ARBA" id="ARBA00022723"/>
    </source>
</evidence>
<keyword evidence="8" id="KW-1185">Reference proteome</keyword>
<dbReference type="Gene3D" id="6.10.140.2220">
    <property type="match status" value="1"/>
</dbReference>
<dbReference type="SUPFAM" id="SSF82199">
    <property type="entry name" value="SET domain"/>
    <property type="match status" value="1"/>
</dbReference>
<keyword evidence="3" id="KW-0862">Zinc</keyword>
<dbReference type="InterPro" id="IPR046341">
    <property type="entry name" value="SET_dom_sf"/>
</dbReference>
<evidence type="ECO:0000256" key="4">
    <source>
        <dbReference type="PROSITE-ProRule" id="PRU00134"/>
    </source>
</evidence>
<evidence type="ECO:0000259" key="5">
    <source>
        <dbReference type="PROSITE" id="PS50280"/>
    </source>
</evidence>
<dbReference type="PANTHER" id="PTHR12197">
    <property type="entry name" value="HISTONE-LYSINE N-METHYLTRANSFERASE SMYD"/>
    <property type="match status" value="1"/>
</dbReference>
<dbReference type="OrthoDB" id="3562585at2759"/>
<dbReference type="Pfam" id="PF01753">
    <property type="entry name" value="zf-MYND"/>
    <property type="match status" value="1"/>
</dbReference>
<protein>
    <submittedName>
        <fullName evidence="7">Uncharacterized protein</fullName>
    </submittedName>
</protein>